<evidence type="ECO:0000313" key="4">
    <source>
        <dbReference type="EMBL" id="TPE59250.1"/>
    </source>
</evidence>
<dbReference type="InterPro" id="IPR008929">
    <property type="entry name" value="Chondroitin_lyas"/>
</dbReference>
<comment type="subcellular location">
    <subcellularLocation>
        <location evidence="1">Cell envelope</location>
    </subcellularLocation>
</comment>
<dbReference type="Gene3D" id="2.70.98.70">
    <property type="match status" value="1"/>
</dbReference>
<gene>
    <name evidence="4" type="ORF">FJQ54_14425</name>
</gene>
<sequence length="588" mass="63435">MASAEPQDMPEEQEPEALRLTRNLGDRGPSLAERLSDRLDRLSFASPFHRMRLKGRFPLKLIAIPEDPIPGDPAIGQRLKGGRLFRGGYGQGMLDARLDHPDAPASWRRWVHGWGWLRDLSMVELTAGEAARAEALAKRWLAHFHDYDEAAWAPDATGSRIQMAILHAPLVMPGKDHVHRSAVLNGIARWARHLDRAAPRMQPGLPKLQAAGGLVSAALMLPGGDERQGRALALLEETLADLMAEDGAPVSRSPLDLAEIADQMLVLSAFHTARMQKPSETVARTLELARTALGTLAMGDGVPAPWHGGQPDQAQLARLGVKPADAPPPRSSGFQRLAAGSVRLIADAGPPPSARLNPATHASTLAFAFTDGARAVVLSCGAERGSAGSRNFPPELVMGLRSTAGHSTLVLADTNSSRLHDGGPRRLGGVEEVLVEARITRDGQWLEGRHDGYRRRHGYDHLRRLWLNPDGTDLRGEDHLLPVKGTLALARHKAPLPVAIRFHLGADASATPTQDGKGALIRLAAHGREPAIAWAFRASFNNAPGLVAIEPSLLVDSEGATHEIQQLLLTTLVEPGKPADVSWSFKRQ</sequence>
<keyword evidence="5" id="KW-1185">Reference proteome</keyword>
<name>A0A501XFE4_9SPHN</name>
<evidence type="ECO:0000313" key="5">
    <source>
        <dbReference type="Proteomes" id="UP000319897"/>
    </source>
</evidence>
<evidence type="ECO:0000256" key="1">
    <source>
        <dbReference type="ARBA" id="ARBA00004196"/>
    </source>
</evidence>
<feature type="domain" description="Heparinase II/III-like C-terminal" evidence="3">
    <location>
        <begin position="325"/>
        <end position="583"/>
    </location>
</feature>
<protein>
    <submittedName>
        <fullName evidence="4">Heparinase</fullName>
    </submittedName>
</protein>
<dbReference type="AlphaFoldDB" id="A0A501XFE4"/>
<dbReference type="InterPro" id="IPR012480">
    <property type="entry name" value="Hepar_II_III_C"/>
</dbReference>
<dbReference type="Gene3D" id="1.50.10.100">
    <property type="entry name" value="Chondroitin AC/alginate lyase"/>
    <property type="match status" value="1"/>
</dbReference>
<evidence type="ECO:0000256" key="2">
    <source>
        <dbReference type="SAM" id="MobiDB-lite"/>
    </source>
</evidence>
<dbReference type="EMBL" id="VFSU01000031">
    <property type="protein sequence ID" value="TPE59250.1"/>
    <property type="molecule type" value="Genomic_DNA"/>
</dbReference>
<dbReference type="GO" id="GO:0030313">
    <property type="term" value="C:cell envelope"/>
    <property type="evidence" value="ECO:0007669"/>
    <property type="project" value="UniProtKB-SubCell"/>
</dbReference>
<dbReference type="Pfam" id="PF07940">
    <property type="entry name" value="Hepar_II_III_C"/>
    <property type="match status" value="1"/>
</dbReference>
<accession>A0A501XFE4</accession>
<dbReference type="Proteomes" id="UP000319897">
    <property type="component" value="Unassembled WGS sequence"/>
</dbReference>
<dbReference type="RefSeq" id="WP_140929121.1">
    <property type="nucleotide sequence ID" value="NZ_VFSU01000031.1"/>
</dbReference>
<comment type="caution">
    <text evidence="4">The sequence shown here is derived from an EMBL/GenBank/DDBJ whole genome shotgun (WGS) entry which is preliminary data.</text>
</comment>
<evidence type="ECO:0000259" key="3">
    <source>
        <dbReference type="Pfam" id="PF07940"/>
    </source>
</evidence>
<reference evidence="4 5" key="1">
    <citation type="submission" date="2019-06" db="EMBL/GenBank/DDBJ databases">
        <authorList>
            <person name="Lee I."/>
            <person name="Jang G.I."/>
            <person name="Hwang C.Y."/>
        </authorList>
    </citation>
    <scope>NUCLEOTIDE SEQUENCE [LARGE SCALE GENOMIC DNA]</scope>
    <source>
        <strain evidence="4 5">PAMC 28131</strain>
    </source>
</reference>
<feature type="region of interest" description="Disordered" evidence="2">
    <location>
        <begin position="1"/>
        <end position="25"/>
    </location>
</feature>
<organism evidence="4 5">
    <name type="scientific">Sandaracinobacter neustonicus</name>
    <dbReference type="NCBI Taxonomy" id="1715348"/>
    <lineage>
        <taxon>Bacteria</taxon>
        <taxon>Pseudomonadati</taxon>
        <taxon>Pseudomonadota</taxon>
        <taxon>Alphaproteobacteria</taxon>
        <taxon>Sphingomonadales</taxon>
        <taxon>Sphingosinicellaceae</taxon>
        <taxon>Sandaracinobacter</taxon>
    </lineage>
</organism>
<proteinExistence type="predicted"/>
<dbReference type="OrthoDB" id="9787373at2"/>
<dbReference type="GO" id="GO:0016829">
    <property type="term" value="F:lyase activity"/>
    <property type="evidence" value="ECO:0007669"/>
    <property type="project" value="InterPro"/>
</dbReference>